<dbReference type="AlphaFoldDB" id="A0A6M2BNV3"/>
<keyword evidence="2" id="KW-0479">Metal-binding</keyword>
<dbReference type="Proteomes" id="UP000472676">
    <property type="component" value="Unassembled WGS sequence"/>
</dbReference>
<dbReference type="InterPro" id="IPR001128">
    <property type="entry name" value="Cyt_P450"/>
</dbReference>
<gene>
    <name evidence="3" type="ORF">G7Y85_06020</name>
</gene>
<comment type="caution">
    <text evidence="3">The sequence shown here is derived from an EMBL/GenBank/DDBJ whole genome shotgun (WGS) entry which is preliminary data.</text>
</comment>
<keyword evidence="2" id="KW-0408">Iron</keyword>
<dbReference type="GO" id="GO:0016705">
    <property type="term" value="F:oxidoreductase activity, acting on paired donors, with incorporation or reduction of molecular oxygen"/>
    <property type="evidence" value="ECO:0007669"/>
    <property type="project" value="InterPro"/>
</dbReference>
<keyword evidence="2" id="KW-0560">Oxidoreductase</keyword>
<dbReference type="PRINTS" id="PR00385">
    <property type="entry name" value="P450"/>
</dbReference>
<name>A0A6M2BNV3_9GAMM</name>
<dbReference type="PANTHER" id="PTHR46696">
    <property type="entry name" value="P450, PUTATIVE (EUROFUNG)-RELATED"/>
    <property type="match status" value="1"/>
</dbReference>
<dbReference type="GO" id="GO:0005506">
    <property type="term" value="F:iron ion binding"/>
    <property type="evidence" value="ECO:0007669"/>
    <property type="project" value="InterPro"/>
</dbReference>
<dbReference type="RefSeq" id="WP_166253408.1">
    <property type="nucleotide sequence ID" value="NZ_JAAMOW010000003.1"/>
</dbReference>
<evidence type="ECO:0000313" key="4">
    <source>
        <dbReference type="Proteomes" id="UP000472676"/>
    </source>
</evidence>
<evidence type="ECO:0000256" key="1">
    <source>
        <dbReference type="ARBA" id="ARBA00010617"/>
    </source>
</evidence>
<proteinExistence type="inferred from homology"/>
<evidence type="ECO:0000313" key="3">
    <source>
        <dbReference type="EMBL" id="NGY04312.1"/>
    </source>
</evidence>
<dbReference type="InterPro" id="IPR002397">
    <property type="entry name" value="Cyt_P450_B"/>
</dbReference>
<dbReference type="InterPro" id="IPR036396">
    <property type="entry name" value="Cyt_P450_sf"/>
</dbReference>
<dbReference type="GO" id="GO:0004497">
    <property type="term" value="F:monooxygenase activity"/>
    <property type="evidence" value="ECO:0007669"/>
    <property type="project" value="UniProtKB-KW"/>
</dbReference>
<evidence type="ECO:0000256" key="2">
    <source>
        <dbReference type="RuleBase" id="RU000461"/>
    </source>
</evidence>
<dbReference type="PANTHER" id="PTHR46696:SF6">
    <property type="entry name" value="P450, PUTATIVE (EUROFUNG)-RELATED"/>
    <property type="match status" value="1"/>
</dbReference>
<accession>A0A6M2BNV3</accession>
<keyword evidence="2" id="KW-0349">Heme</keyword>
<dbReference type="InterPro" id="IPR017972">
    <property type="entry name" value="Cyt_P450_CS"/>
</dbReference>
<sequence length="415" mass="45657">MTDENVIRKMRAFDHTSPQQMNDPYAMYEAFRTKCPVGRSEQHGGFHVVSRYASAKKVFEDYGSFSSTDGVGIPPHPFRMFPIDLDPPLQAKFRRVLNRRFTPEAVAEKRAEIQGVIDTLIDDFIEIGSADLASQLVRPLLPRIVLPLLGVPSEARQQMSDWIEYLTRGRATDMPGVIKAGDAIGMFLGGLVATRRAAPPADDVLGMLLESQIDGRPFTDDEILRTLLIILFGGLDTTSSVMLESLLHLARNPADKQRLKSGEVSWQIAIEEFVRFTSPIQGLRRTVTQDTTIEGETLKKGDWVFGLHGSANRDEAVFENAGQCLLERQPNAHLAFGSGAHICLGRNLARLEIQILLSTVLERLGDFEVGPQFTPDYLVGEARGMKSLPVRFTPAHKAAAAGFDRGAHAAGGAHA</sequence>
<keyword evidence="2" id="KW-0503">Monooxygenase</keyword>
<protein>
    <submittedName>
        <fullName evidence="3">Cytochrome P450</fullName>
    </submittedName>
</protein>
<dbReference type="GO" id="GO:0020037">
    <property type="term" value="F:heme binding"/>
    <property type="evidence" value="ECO:0007669"/>
    <property type="project" value="InterPro"/>
</dbReference>
<comment type="similarity">
    <text evidence="1 2">Belongs to the cytochrome P450 family.</text>
</comment>
<dbReference type="Gene3D" id="1.10.630.10">
    <property type="entry name" value="Cytochrome P450"/>
    <property type="match status" value="1"/>
</dbReference>
<reference evidence="3 4" key="1">
    <citation type="journal article" date="2014" name="Int. J. Syst. Evol. Microbiol.">
        <title>Solimonas terrae sp. nov., isolated from soil.</title>
        <authorList>
            <person name="Kim S.J."/>
            <person name="Moon J.Y."/>
            <person name="Weon H.Y."/>
            <person name="Ahn J.H."/>
            <person name="Chen W.M."/>
            <person name="Kwon S.W."/>
        </authorList>
    </citation>
    <scope>NUCLEOTIDE SEQUENCE [LARGE SCALE GENOMIC DNA]</scope>
    <source>
        <strain evidence="3 4">KIS83-12</strain>
    </source>
</reference>
<dbReference type="SUPFAM" id="SSF48264">
    <property type="entry name" value="Cytochrome P450"/>
    <property type="match status" value="1"/>
</dbReference>
<dbReference type="PROSITE" id="PS00086">
    <property type="entry name" value="CYTOCHROME_P450"/>
    <property type="match status" value="1"/>
</dbReference>
<organism evidence="3 4">
    <name type="scientific">Solimonas terrae</name>
    <dbReference type="NCBI Taxonomy" id="1396819"/>
    <lineage>
        <taxon>Bacteria</taxon>
        <taxon>Pseudomonadati</taxon>
        <taxon>Pseudomonadota</taxon>
        <taxon>Gammaproteobacteria</taxon>
        <taxon>Nevskiales</taxon>
        <taxon>Nevskiaceae</taxon>
        <taxon>Solimonas</taxon>
    </lineage>
</organism>
<dbReference type="Pfam" id="PF00067">
    <property type="entry name" value="p450"/>
    <property type="match status" value="2"/>
</dbReference>
<dbReference type="PRINTS" id="PR00359">
    <property type="entry name" value="BP450"/>
</dbReference>
<dbReference type="EMBL" id="JAAMOW010000003">
    <property type="protein sequence ID" value="NGY04312.1"/>
    <property type="molecule type" value="Genomic_DNA"/>
</dbReference>
<keyword evidence="4" id="KW-1185">Reference proteome</keyword>